<dbReference type="Pfam" id="PF07992">
    <property type="entry name" value="Pyr_redox_2"/>
    <property type="match status" value="1"/>
</dbReference>
<evidence type="ECO:0000259" key="3">
    <source>
        <dbReference type="Pfam" id="PF07992"/>
    </source>
</evidence>
<dbReference type="Proteomes" id="UP000469440">
    <property type="component" value="Unassembled WGS sequence"/>
</dbReference>
<dbReference type="RefSeq" id="WP_156991061.1">
    <property type="nucleotide sequence ID" value="NZ_VWXL01000084.1"/>
</dbReference>
<dbReference type="PANTHER" id="PTHR48105">
    <property type="entry name" value="THIOREDOXIN REDUCTASE 1-RELATED-RELATED"/>
    <property type="match status" value="1"/>
</dbReference>
<feature type="domain" description="FAD/NAD(P)-binding" evidence="3">
    <location>
        <begin position="3"/>
        <end position="270"/>
    </location>
</feature>
<dbReference type="InterPro" id="IPR036188">
    <property type="entry name" value="FAD/NAD-bd_sf"/>
</dbReference>
<comment type="caution">
    <text evidence="4">The sequence shown here is derived from an EMBL/GenBank/DDBJ whole genome shotgun (WGS) entry which is preliminary data.</text>
</comment>
<dbReference type="SUPFAM" id="SSF51905">
    <property type="entry name" value="FAD/NAD(P)-binding domain"/>
    <property type="match status" value="1"/>
</dbReference>
<keyword evidence="2 4" id="KW-0560">Oxidoreductase</keyword>
<dbReference type="PRINTS" id="PR00368">
    <property type="entry name" value="FADPNR"/>
</dbReference>
<dbReference type="EMBL" id="VWXL01000084">
    <property type="protein sequence ID" value="MVB12231.1"/>
    <property type="molecule type" value="Genomic_DNA"/>
</dbReference>
<dbReference type="InterPro" id="IPR023753">
    <property type="entry name" value="FAD/NAD-binding_dom"/>
</dbReference>
<dbReference type="PRINTS" id="PR00469">
    <property type="entry name" value="PNDRDTASEII"/>
</dbReference>
<dbReference type="EC" id="1.8.1.9" evidence="4"/>
<gene>
    <name evidence="4" type="primary">trxB_1</name>
    <name evidence="4" type="ORF">CAFE_29630</name>
</gene>
<protein>
    <submittedName>
        <fullName evidence="4">Thioredoxin reductase</fullName>
        <ecNumber evidence="4">1.8.1.9</ecNumber>
    </submittedName>
</protein>
<evidence type="ECO:0000256" key="2">
    <source>
        <dbReference type="ARBA" id="ARBA00023002"/>
    </source>
</evidence>
<dbReference type="OrthoDB" id="9806179at2"/>
<evidence type="ECO:0000313" key="5">
    <source>
        <dbReference type="Proteomes" id="UP000469440"/>
    </source>
</evidence>
<proteinExistence type="predicted"/>
<keyword evidence="5" id="KW-1185">Reference proteome</keyword>
<dbReference type="Gene3D" id="3.50.50.60">
    <property type="entry name" value="FAD/NAD(P)-binding domain"/>
    <property type="match status" value="2"/>
</dbReference>
<dbReference type="AlphaFoldDB" id="A0A6N8I285"/>
<dbReference type="InterPro" id="IPR050097">
    <property type="entry name" value="Ferredoxin-NADP_redctase_2"/>
</dbReference>
<keyword evidence="1" id="KW-0285">Flavoprotein</keyword>
<dbReference type="GO" id="GO:0004791">
    <property type="term" value="F:thioredoxin-disulfide reductase (NADPH) activity"/>
    <property type="evidence" value="ECO:0007669"/>
    <property type="project" value="UniProtKB-EC"/>
</dbReference>
<reference evidence="4 5" key="1">
    <citation type="submission" date="2019-09" db="EMBL/GenBank/DDBJ databases">
        <title>Genome sequence of Clostridium sp. EA1.</title>
        <authorList>
            <person name="Poehlein A."/>
            <person name="Bengelsdorf F.R."/>
            <person name="Daniel R."/>
        </authorList>
    </citation>
    <scope>NUCLEOTIDE SEQUENCE [LARGE SCALE GENOMIC DNA]</scope>
    <source>
        <strain evidence="4 5">EA1</strain>
    </source>
</reference>
<name>A0A6N8I285_9FIRM</name>
<organism evidence="4 5">
    <name type="scientific">Caproicibacter fermentans</name>
    <dbReference type="NCBI Taxonomy" id="2576756"/>
    <lineage>
        <taxon>Bacteria</taxon>
        <taxon>Bacillati</taxon>
        <taxon>Bacillota</taxon>
        <taxon>Clostridia</taxon>
        <taxon>Eubacteriales</taxon>
        <taxon>Acutalibacteraceae</taxon>
        <taxon>Caproicibacter</taxon>
    </lineage>
</organism>
<sequence>MPDVIILGSGPAGISAALYTARAGLSTLILASGAGALEKTDKIENYYGFAEPVSGRQLLENGIAQAGRLGVRIVREEAVGLSFDGEFAVATKENAYRAPFAVMATGASRKAPKIPGLAEFEGKGVSYCAVCDGFFYRKKPVVVLGAGDYALHEAAELLPLASSVTILTDGQEPQAVFPAGMTVNSRKVAALTGDGTLGGVRFEDGSELETAGLFVAVGVAGSADLARKIGAEVKGVSVVVDEKKRTNVPGLYAAGDCTGGLLQISKAVCDGALAGADVIKEFRARKKS</sequence>
<accession>A0A6N8I285</accession>
<evidence type="ECO:0000256" key="1">
    <source>
        <dbReference type="ARBA" id="ARBA00022630"/>
    </source>
</evidence>
<evidence type="ECO:0000313" key="4">
    <source>
        <dbReference type="EMBL" id="MVB12231.1"/>
    </source>
</evidence>